<keyword evidence="12 14" id="KW-0009">Actin-binding</keyword>
<name>A0A5C6PTE2_9TELE</name>
<dbReference type="Proteomes" id="UP000324091">
    <property type="component" value="Chromosome 1"/>
</dbReference>
<dbReference type="GO" id="GO:0005886">
    <property type="term" value="C:plasma membrane"/>
    <property type="evidence" value="ECO:0007669"/>
    <property type="project" value="TreeGrafter"/>
</dbReference>
<reference evidence="18 19" key="1">
    <citation type="submission" date="2019-04" db="EMBL/GenBank/DDBJ databases">
        <title>Chromosome genome assembly for Takifugu flavidus.</title>
        <authorList>
            <person name="Xiao S."/>
        </authorList>
    </citation>
    <scope>NUCLEOTIDE SEQUENCE [LARGE SCALE GENOMIC DNA]</scope>
    <source>
        <strain evidence="18">HTHZ2018</strain>
        <tissue evidence="18">Muscle</tissue>
    </source>
</reference>
<evidence type="ECO:0000256" key="2">
    <source>
        <dbReference type="ARBA" id="ARBA00004544"/>
    </source>
</evidence>
<keyword evidence="13" id="KW-0966">Cell projection</keyword>
<comment type="subcellular location">
    <subcellularLocation>
        <location evidence="1">Cell projection</location>
        <location evidence="1">Dendrite</location>
    </subcellularLocation>
    <subcellularLocation>
        <location evidence="2">Cytoplasm</location>
        <location evidence="2">Cell cortex</location>
    </subcellularLocation>
</comment>
<dbReference type="SMART" id="SM00242">
    <property type="entry name" value="MYSc"/>
    <property type="match status" value="1"/>
</dbReference>
<dbReference type="PROSITE" id="PS51456">
    <property type="entry name" value="MYOSIN_MOTOR"/>
    <property type="match status" value="1"/>
</dbReference>
<gene>
    <name evidence="18" type="ORF">D4764_01G0019560</name>
</gene>
<dbReference type="InterPro" id="IPR001609">
    <property type="entry name" value="Myosin_head_motor_dom-like"/>
</dbReference>
<feature type="compositionally biased region" description="Basic residues" evidence="15">
    <location>
        <begin position="481"/>
        <end position="490"/>
    </location>
</feature>
<evidence type="ECO:0000256" key="4">
    <source>
        <dbReference type="ARBA" id="ARBA00022448"/>
    </source>
</evidence>
<dbReference type="GO" id="GO:0005516">
    <property type="term" value="F:calmodulin binding"/>
    <property type="evidence" value="ECO:0007669"/>
    <property type="project" value="UniProtKB-KW"/>
</dbReference>
<feature type="region of interest" description="Disordered" evidence="15">
    <location>
        <begin position="481"/>
        <end position="667"/>
    </location>
</feature>
<evidence type="ECO:0000259" key="16">
    <source>
        <dbReference type="PROSITE" id="PS51456"/>
    </source>
</evidence>
<dbReference type="FunFam" id="1.20.58.530:FF:000004">
    <property type="entry name" value="Unconventional myosin ID"/>
    <property type="match status" value="1"/>
</dbReference>
<dbReference type="GO" id="GO:0051015">
    <property type="term" value="F:actin filament binding"/>
    <property type="evidence" value="ECO:0007669"/>
    <property type="project" value="TreeGrafter"/>
</dbReference>
<keyword evidence="5" id="KW-0963">Cytoplasm</keyword>
<dbReference type="GO" id="GO:0006897">
    <property type="term" value="P:endocytosis"/>
    <property type="evidence" value="ECO:0007669"/>
    <property type="project" value="TreeGrafter"/>
</dbReference>
<dbReference type="PANTHER" id="PTHR13140:SF417">
    <property type="entry name" value="UNCONVENTIONAL MYOSIN-ID"/>
    <property type="match status" value="1"/>
</dbReference>
<proteinExistence type="inferred from homology"/>
<dbReference type="Gene3D" id="1.20.5.4820">
    <property type="match status" value="1"/>
</dbReference>
<keyword evidence="6" id="KW-0677">Repeat</keyword>
<feature type="compositionally biased region" description="Basic and acidic residues" evidence="15">
    <location>
        <begin position="599"/>
        <end position="635"/>
    </location>
</feature>
<evidence type="ECO:0000256" key="1">
    <source>
        <dbReference type="ARBA" id="ARBA00004279"/>
    </source>
</evidence>
<keyword evidence="19" id="KW-1185">Reference proteome</keyword>
<feature type="domain" description="Myosin motor" evidence="16">
    <location>
        <begin position="32"/>
        <end position="910"/>
    </location>
</feature>
<dbReference type="GO" id="GO:0005524">
    <property type="term" value="F:ATP binding"/>
    <property type="evidence" value="ECO:0007669"/>
    <property type="project" value="UniProtKB-UniRule"/>
</dbReference>
<evidence type="ECO:0000256" key="8">
    <source>
        <dbReference type="ARBA" id="ARBA00022840"/>
    </source>
</evidence>
<dbReference type="PRINTS" id="PR00193">
    <property type="entry name" value="MYOSINHEAVY"/>
</dbReference>
<dbReference type="PANTHER" id="PTHR13140">
    <property type="entry name" value="MYOSIN"/>
    <property type="match status" value="1"/>
</dbReference>
<evidence type="ECO:0000256" key="6">
    <source>
        <dbReference type="ARBA" id="ARBA00022737"/>
    </source>
</evidence>
<evidence type="ECO:0000256" key="10">
    <source>
        <dbReference type="ARBA" id="ARBA00023123"/>
    </source>
</evidence>
<feature type="compositionally biased region" description="Basic and acidic residues" evidence="15">
    <location>
        <begin position="511"/>
        <end position="522"/>
    </location>
</feature>
<evidence type="ECO:0000256" key="7">
    <source>
        <dbReference type="ARBA" id="ARBA00022741"/>
    </source>
</evidence>
<evidence type="ECO:0000256" key="11">
    <source>
        <dbReference type="ARBA" id="ARBA00023175"/>
    </source>
</evidence>
<dbReference type="GO" id="GO:0005902">
    <property type="term" value="C:microvillus"/>
    <property type="evidence" value="ECO:0007669"/>
    <property type="project" value="TreeGrafter"/>
</dbReference>
<dbReference type="GO" id="GO:0005938">
    <property type="term" value="C:cell cortex"/>
    <property type="evidence" value="ECO:0007669"/>
    <property type="project" value="UniProtKB-SubCell"/>
</dbReference>
<dbReference type="Gene3D" id="1.20.120.720">
    <property type="entry name" value="Myosin VI head, motor domain, U50 subdomain"/>
    <property type="match status" value="1"/>
</dbReference>
<evidence type="ECO:0000256" key="15">
    <source>
        <dbReference type="SAM" id="MobiDB-lite"/>
    </source>
</evidence>
<dbReference type="FunFam" id="1.20.120.720:FF:000009">
    <property type="entry name" value="Unconventional myosin-Id"/>
    <property type="match status" value="1"/>
</dbReference>
<keyword evidence="10 14" id="KW-0518">Myosin</keyword>
<evidence type="ECO:0000256" key="5">
    <source>
        <dbReference type="ARBA" id="ARBA00022490"/>
    </source>
</evidence>
<comment type="caution">
    <text evidence="18">The sequence shown here is derived from an EMBL/GenBank/DDBJ whole genome shotgun (WGS) entry which is preliminary data.</text>
</comment>
<accession>A0A5C6PTE2</accession>
<keyword evidence="11 14" id="KW-0505">Motor protein</keyword>
<evidence type="ECO:0000259" key="17">
    <source>
        <dbReference type="PROSITE" id="PS51757"/>
    </source>
</evidence>
<sequence>MLPDGRAGLQPRRDSCTASLVGVSPRTKGPGFEKGRIYTYIGEVVVSVNPYRAMNIYSRDTVELYKGRELYERPPHLFAIADAAYKAMKRRNKDTCIVISGESGAGKTEASKYIMQYIAAITNPNQRAEVERVKNMLLKSNCVLEAFGNAKTNRNDNSSRFGKYMDINFDFKGDPIGGHISNYLLEKSRVIFQQNGERSFHSFYQLLKGAPDSLLRSLHIQKDPTAYSYIRVGGQMKSSINDGAEFRAVADAMKVIGFTGDEIQTVYKILATILHLGNLTFGVDGDTTLIENKKLVSVMRELLSTKEENVEKALLYRTVATGRDVIEKQHTEQEASYGRDALAKAMYERLFCWIVGRINDIIEVKNYDARVHGKNTVIGVLDIYGFEIFQNNSFEQFCINYCNEKLQQLFIQLVLKQEQEEYQREGIPWKHIDYFNNQIIVDLVEQQHKGIFSVLDEACMNVGKVTDEVFLQGLNGKLAKHAHFSSRKKLKGGEKEEQRKGRAEKRKSRGGRAEEERKSREKEKRRRKRRGEEEEERRRGGEEGRRRRRRRRKKSREKEKRRRKRRGEEEEESRGGEERRRKRRGRRRKRRGEEEEEEQSRGEEEERRGGGEEEEEEQRKGSAEKRKSRGGERGEGRRRRKRRGEEEEEEQKRGGGGRGEERRSIGEQRRGPVVLWDALLFLRDGLDERGCWCILGNVSCLCSSRPQTRVWSLTETSGSGTTPVTWCEYSVVGFIDKNKDTLFQDFKRLLYNSSNPVLKVMWPEGKLSITEVTKRPLTAATLFKNSMISLVENLASKEPYYVRCVKPNDVKSPLLFEEERCRHQVEYLGLLENVRVRRAGFAYRQTYPRFLQRYKMISEFTWPNHDLGSDKDAVKRLLQGCGFDHDVAYGKTKVFVRTPRTLFSLEEQRAEMVQRIVLFLQKVRIRPACGQRTFPPLEIVPRSLDSASLREHRACRRKPPEDVGSVRYVNVYLGVLCLQVWRGTLARMRYRRMRAALVILRAYRCYKVKSYIREVNRRFRNVRSMKDYGRQVKWPTPPKVLRKFEEALRSIYSRWWAWTLIKGLTPEETLQVRAKVASLEALKGQRADMGLQRTWEGNYLKRDSPDTAASFALITSELQRKDKFMRVLFSCNVRKINRFHRAEDRAVLITDRHLYKMDPLKQYKPMKTLPLYNVGHFICFTGFYLKTQGGKPKTSH</sequence>
<dbReference type="Gene3D" id="1.10.10.820">
    <property type="match status" value="1"/>
</dbReference>
<feature type="compositionally biased region" description="Basic residues" evidence="15">
    <location>
        <begin position="580"/>
        <end position="590"/>
    </location>
</feature>
<evidence type="ECO:0000313" key="19">
    <source>
        <dbReference type="Proteomes" id="UP000324091"/>
    </source>
</evidence>
<evidence type="ECO:0000313" key="18">
    <source>
        <dbReference type="EMBL" id="TWW82141.1"/>
    </source>
</evidence>
<evidence type="ECO:0000256" key="3">
    <source>
        <dbReference type="ARBA" id="ARBA00008314"/>
    </source>
</evidence>
<dbReference type="GO" id="GO:0030425">
    <property type="term" value="C:dendrite"/>
    <property type="evidence" value="ECO:0007669"/>
    <property type="project" value="UniProtKB-SubCell"/>
</dbReference>
<keyword evidence="8 14" id="KW-0067">ATP-binding</keyword>
<dbReference type="FunFam" id="1.10.10.820:FF:000007">
    <property type="entry name" value="unconventional myosin-Id"/>
    <property type="match status" value="1"/>
</dbReference>
<dbReference type="InterPro" id="IPR036961">
    <property type="entry name" value="Kinesin_motor_dom_sf"/>
</dbReference>
<dbReference type="InterPro" id="IPR010926">
    <property type="entry name" value="Myosin_TH1"/>
</dbReference>
<evidence type="ECO:0000256" key="13">
    <source>
        <dbReference type="ARBA" id="ARBA00023273"/>
    </source>
</evidence>
<feature type="compositionally biased region" description="Basic residues" evidence="15">
    <location>
        <begin position="546"/>
        <end position="565"/>
    </location>
</feature>
<evidence type="ECO:0000256" key="14">
    <source>
        <dbReference type="PROSITE-ProRule" id="PRU00782"/>
    </source>
</evidence>
<protein>
    <submittedName>
        <fullName evidence="18">Unconventional myosin-Id</fullName>
    </submittedName>
</protein>
<feature type="compositionally biased region" description="Basic and acidic residues" evidence="15">
    <location>
        <begin position="650"/>
        <end position="667"/>
    </location>
</feature>
<organism evidence="18 19">
    <name type="scientific">Takifugu flavidus</name>
    <name type="common">sansaifugu</name>
    <dbReference type="NCBI Taxonomy" id="433684"/>
    <lineage>
        <taxon>Eukaryota</taxon>
        <taxon>Metazoa</taxon>
        <taxon>Chordata</taxon>
        <taxon>Craniata</taxon>
        <taxon>Vertebrata</taxon>
        <taxon>Euteleostomi</taxon>
        <taxon>Actinopterygii</taxon>
        <taxon>Neopterygii</taxon>
        <taxon>Teleostei</taxon>
        <taxon>Neoteleostei</taxon>
        <taxon>Acanthomorphata</taxon>
        <taxon>Eupercaria</taxon>
        <taxon>Tetraodontiformes</taxon>
        <taxon>Tetradontoidea</taxon>
        <taxon>Tetraodontidae</taxon>
        <taxon>Takifugu</taxon>
    </lineage>
</organism>
<dbReference type="Gene3D" id="3.40.850.10">
    <property type="entry name" value="Kinesin motor domain"/>
    <property type="match status" value="2"/>
</dbReference>
<dbReference type="GO" id="GO:0007015">
    <property type="term" value="P:actin filament organization"/>
    <property type="evidence" value="ECO:0007669"/>
    <property type="project" value="TreeGrafter"/>
</dbReference>
<feature type="compositionally biased region" description="Basic and acidic residues" evidence="15">
    <location>
        <begin position="530"/>
        <end position="545"/>
    </location>
</feature>
<keyword evidence="9" id="KW-0112">Calmodulin-binding</keyword>
<keyword evidence="7 14" id="KW-0547">Nucleotide-binding</keyword>
<evidence type="ECO:0000256" key="12">
    <source>
        <dbReference type="ARBA" id="ARBA00023203"/>
    </source>
</evidence>
<dbReference type="Pfam" id="PF06017">
    <property type="entry name" value="Myosin_TH1"/>
    <property type="match status" value="1"/>
</dbReference>
<dbReference type="EMBL" id="RHFK02000001">
    <property type="protein sequence ID" value="TWW82141.1"/>
    <property type="molecule type" value="Genomic_DNA"/>
</dbReference>
<dbReference type="InterPro" id="IPR027417">
    <property type="entry name" value="P-loop_NTPase"/>
</dbReference>
<feature type="region of interest" description="Actin-binding" evidence="14">
    <location>
        <begin position="787"/>
        <end position="809"/>
    </location>
</feature>
<dbReference type="PROSITE" id="PS51757">
    <property type="entry name" value="TH1"/>
    <property type="match status" value="1"/>
</dbReference>
<evidence type="ECO:0000256" key="9">
    <source>
        <dbReference type="ARBA" id="ARBA00022860"/>
    </source>
</evidence>
<dbReference type="SUPFAM" id="SSF52540">
    <property type="entry name" value="P-loop containing nucleoside triphosphate hydrolases"/>
    <property type="match status" value="1"/>
</dbReference>
<dbReference type="Pfam" id="PF00063">
    <property type="entry name" value="Myosin_head"/>
    <property type="match status" value="2"/>
</dbReference>
<dbReference type="AlphaFoldDB" id="A0A5C6PTE2"/>
<feature type="domain" description="TH1" evidence="17">
    <location>
        <begin position="1084"/>
        <end position="1196"/>
    </location>
</feature>
<dbReference type="Gene3D" id="1.20.58.530">
    <property type="match status" value="2"/>
</dbReference>
<comment type="similarity">
    <text evidence="3 14">Belongs to the TRAFAC class myosin-kinesin ATPase superfamily. Myosin family.</text>
</comment>
<dbReference type="GO" id="GO:0030048">
    <property type="term" value="P:actin filament-based movement"/>
    <property type="evidence" value="ECO:0007669"/>
    <property type="project" value="TreeGrafter"/>
</dbReference>
<feature type="binding site" evidence="14">
    <location>
        <begin position="101"/>
        <end position="108"/>
    </location>
    <ligand>
        <name>ATP</name>
        <dbReference type="ChEBI" id="CHEBI:30616"/>
    </ligand>
</feature>
<dbReference type="GO" id="GO:0000146">
    <property type="term" value="F:microfilament motor activity"/>
    <property type="evidence" value="ECO:0007669"/>
    <property type="project" value="TreeGrafter"/>
</dbReference>
<dbReference type="GO" id="GO:0016459">
    <property type="term" value="C:myosin complex"/>
    <property type="evidence" value="ECO:0007669"/>
    <property type="project" value="UniProtKB-KW"/>
</dbReference>
<feature type="compositionally biased region" description="Basic and acidic residues" evidence="15">
    <location>
        <begin position="491"/>
        <end position="501"/>
    </location>
</feature>
<keyword evidence="4" id="KW-0813">Transport</keyword>